<dbReference type="PANTHER" id="PTHR22953:SF153">
    <property type="entry name" value="PURPLE ACID PHOSPHATASE"/>
    <property type="match status" value="1"/>
</dbReference>
<keyword evidence="1 2" id="KW-0732">Signal</keyword>
<dbReference type="InterPro" id="IPR029052">
    <property type="entry name" value="Metallo-depent_PP-like"/>
</dbReference>
<evidence type="ECO:0000256" key="2">
    <source>
        <dbReference type="SAM" id="SignalP"/>
    </source>
</evidence>
<dbReference type="Proteomes" id="UP001064632">
    <property type="component" value="Chromosome"/>
</dbReference>
<evidence type="ECO:0000259" key="4">
    <source>
        <dbReference type="Pfam" id="PF21959"/>
    </source>
</evidence>
<gene>
    <name evidence="5" type="ORF">N4264_12715</name>
</gene>
<dbReference type="Pfam" id="PF00149">
    <property type="entry name" value="Metallophos"/>
    <property type="match status" value="1"/>
</dbReference>
<dbReference type="Gene3D" id="2.120.10.30">
    <property type="entry name" value="TolB, C-terminal domain"/>
    <property type="match status" value="1"/>
</dbReference>
<evidence type="ECO:0000313" key="5">
    <source>
        <dbReference type="EMBL" id="UXI70456.1"/>
    </source>
</evidence>
<proteinExistence type="predicted"/>
<dbReference type="Gene3D" id="3.60.21.10">
    <property type="match status" value="1"/>
</dbReference>
<dbReference type="SUPFAM" id="SSF63825">
    <property type="entry name" value="YWTD domain"/>
    <property type="match status" value="1"/>
</dbReference>
<dbReference type="RefSeq" id="WP_261697404.1">
    <property type="nucleotide sequence ID" value="NZ_CP104694.1"/>
</dbReference>
<evidence type="ECO:0000259" key="3">
    <source>
        <dbReference type="Pfam" id="PF00149"/>
    </source>
</evidence>
<feature type="signal peptide" evidence="2">
    <location>
        <begin position="1"/>
        <end position="27"/>
    </location>
</feature>
<organism evidence="5 6">
    <name type="scientific">Tahibacter amnicola</name>
    <dbReference type="NCBI Taxonomy" id="2976241"/>
    <lineage>
        <taxon>Bacteria</taxon>
        <taxon>Pseudomonadati</taxon>
        <taxon>Pseudomonadota</taxon>
        <taxon>Gammaproteobacteria</taxon>
        <taxon>Lysobacterales</taxon>
        <taxon>Rhodanobacteraceae</taxon>
        <taxon>Tahibacter</taxon>
    </lineage>
</organism>
<dbReference type="InterPro" id="IPR004843">
    <property type="entry name" value="Calcineurin-like_PHP"/>
</dbReference>
<evidence type="ECO:0000313" key="6">
    <source>
        <dbReference type="Proteomes" id="UP001064632"/>
    </source>
</evidence>
<name>A0ABY6BLF1_9GAMM</name>
<accession>A0ABY6BLF1</accession>
<evidence type="ECO:0000256" key="1">
    <source>
        <dbReference type="ARBA" id="ARBA00022729"/>
    </source>
</evidence>
<dbReference type="EMBL" id="CP104694">
    <property type="protein sequence ID" value="UXI70456.1"/>
    <property type="molecule type" value="Genomic_DNA"/>
</dbReference>
<dbReference type="InterPro" id="IPR054215">
    <property type="entry name" value="DUF6923"/>
</dbReference>
<feature type="domain" description="DUF6923" evidence="4">
    <location>
        <begin position="572"/>
        <end position="740"/>
    </location>
</feature>
<feature type="chain" id="PRO_5046604548" evidence="2">
    <location>
        <begin position="28"/>
        <end position="773"/>
    </location>
</feature>
<reference evidence="5" key="1">
    <citation type="submission" date="2022-09" db="EMBL/GenBank/DDBJ databases">
        <title>Tahibacter sp. nov., isolated from a fresh water.</title>
        <authorList>
            <person name="Baek J.H."/>
            <person name="Lee J.K."/>
            <person name="Kim J.M."/>
            <person name="Jeon C.O."/>
        </authorList>
    </citation>
    <scope>NUCLEOTIDE SEQUENCE</scope>
    <source>
        <strain evidence="5">W38</strain>
    </source>
</reference>
<feature type="domain" description="Calcineurin-like phosphoesterase" evidence="3">
    <location>
        <begin position="150"/>
        <end position="326"/>
    </location>
</feature>
<dbReference type="InterPro" id="IPR011042">
    <property type="entry name" value="6-blade_b-propeller_TolB-like"/>
</dbReference>
<sequence length="773" mass="80014">MDRCIRTVLTVAVAIGLGSVSPSPAGAAESIVQVAEDSALTRQLETPANPRLAAPVNQICEPGAQWMRLRFKSLDLAGYDALTLRSSGGDSYTLEGSAYRGREFSIRALRGDCVTIERSFRSTDSRFQIDGYQFGTLPLGDTTAIVAGAGDICDSADCSRTASLITAINPVAVFTAGDNAYSDGTLAQYNSFYNTYWGPFKSYTKPTPGNHEYNTSGASGYFDYFNGVGNNNGIAGERGKGYYSWDVGDWHFIALNSNISMSAGSAQETWLRNDLAANTKPCTAAVWHHPLISRGNYTGVSGVKPLWNALYDYKADLVLVGHDHNYQRYAKANPSLVAASDGIAQILIGSGGRGFYALNGTHTLLQRANDDTYGVLKLTLSSTGYRADFVPVAGSTFTDTTSATCNNATGGNPDFSVAANPDSASVAPGSTATSTVNVTSIAGFTAPVTLTASGLPAGVTASFSPTSVTPPANGSVASTLTFTAAGNAAPASATVTIAGNSSALTHSGTLQLTVLPSGTVEGTAYALQLNGSGIPLVSLTLGSPGVVTSHGATSPQLRAYAGDFVGNDFSKLYAIDREANQLVTVTVPGNVRTTVGTSTIPPGSSARWAAASWSHKAQKLYVISANSSGTATPTLGAVNLATGAVTTVATISGAMNPVAMAVHPDGRIFIADASQDKILRINPTTGAATALPQGLGVNLSDYQDMDFDDSTGTLYMATWMGSANGGGEIRRVDLTTGTSVSLGHIGSTGNHLQLDAFSIAKPSDFLFTDGFNP</sequence>
<protein>
    <submittedName>
        <fullName evidence="5">Metallophosphoesterase</fullName>
    </submittedName>
</protein>
<dbReference type="Pfam" id="PF21959">
    <property type="entry name" value="DUF6923"/>
    <property type="match status" value="1"/>
</dbReference>
<dbReference type="SUPFAM" id="SSF56300">
    <property type="entry name" value="Metallo-dependent phosphatases"/>
    <property type="match status" value="1"/>
</dbReference>
<dbReference type="PANTHER" id="PTHR22953">
    <property type="entry name" value="ACID PHOSPHATASE RELATED"/>
    <property type="match status" value="1"/>
</dbReference>
<keyword evidence="6" id="KW-1185">Reference proteome</keyword>
<dbReference type="InterPro" id="IPR039331">
    <property type="entry name" value="PAPs-like"/>
</dbReference>